<comment type="caution">
    <text evidence="2">The sequence shown here is derived from an EMBL/GenBank/DDBJ whole genome shotgun (WGS) entry which is preliminary data.</text>
</comment>
<sequence>MHKGDEDLLPHSMINRTAVWSSGVYQACLMSAVYDAIYFLPIYFQSIHNTSPMMSDLYILPIILPQVAKAASSGAISKSADNENSFPVLSLRSFKTARFIHMYQVQPLKRSYTINFKVISIIFLNIKDVNVIILVIMTSLYIIIISG</sequence>
<keyword evidence="1" id="KW-1133">Transmembrane helix</keyword>
<dbReference type="RefSeq" id="XP_046078649.1">
    <property type="nucleotide sequence ID" value="XM_046209964.1"/>
</dbReference>
<organism evidence="2 3">
    <name type="scientific">Talaromyces proteolyticus</name>
    <dbReference type="NCBI Taxonomy" id="1131652"/>
    <lineage>
        <taxon>Eukaryota</taxon>
        <taxon>Fungi</taxon>
        <taxon>Dikarya</taxon>
        <taxon>Ascomycota</taxon>
        <taxon>Pezizomycotina</taxon>
        <taxon>Eurotiomycetes</taxon>
        <taxon>Eurotiomycetidae</taxon>
        <taxon>Eurotiales</taxon>
        <taxon>Trichocomaceae</taxon>
        <taxon>Talaromyces</taxon>
        <taxon>Talaromyces sect. Bacilispori</taxon>
    </lineage>
</organism>
<keyword evidence="1" id="KW-0472">Membrane</keyword>
<protein>
    <submittedName>
        <fullName evidence="2">Uncharacterized protein</fullName>
    </submittedName>
</protein>
<keyword evidence="1" id="KW-0812">Transmembrane</keyword>
<dbReference type="Proteomes" id="UP001201262">
    <property type="component" value="Unassembled WGS sequence"/>
</dbReference>
<reference evidence="2" key="1">
    <citation type="submission" date="2021-12" db="EMBL/GenBank/DDBJ databases">
        <title>Convergent genome expansion in fungi linked to evolution of root-endophyte symbiosis.</title>
        <authorList>
            <consortium name="DOE Joint Genome Institute"/>
            <person name="Ke Y.-H."/>
            <person name="Bonito G."/>
            <person name="Liao H.-L."/>
            <person name="Looney B."/>
            <person name="Rojas-Flechas A."/>
            <person name="Nash J."/>
            <person name="Hameed K."/>
            <person name="Schadt C."/>
            <person name="Martin F."/>
            <person name="Crous P.W."/>
            <person name="Miettinen O."/>
            <person name="Magnuson J.K."/>
            <person name="Labbe J."/>
            <person name="Jacobson D."/>
            <person name="Doktycz M.J."/>
            <person name="Veneault-Fourrey C."/>
            <person name="Kuo A."/>
            <person name="Mondo S."/>
            <person name="Calhoun S."/>
            <person name="Riley R."/>
            <person name="Ohm R."/>
            <person name="LaButti K."/>
            <person name="Andreopoulos B."/>
            <person name="Pangilinan J."/>
            <person name="Nolan M."/>
            <person name="Tritt A."/>
            <person name="Clum A."/>
            <person name="Lipzen A."/>
            <person name="Daum C."/>
            <person name="Barry K."/>
            <person name="Grigoriev I.V."/>
            <person name="Vilgalys R."/>
        </authorList>
    </citation>
    <scope>NUCLEOTIDE SEQUENCE</scope>
    <source>
        <strain evidence="2">PMI_201</strain>
    </source>
</reference>
<gene>
    <name evidence="2" type="ORF">BGW36DRAFT_21543</name>
</gene>
<proteinExistence type="predicted"/>
<evidence type="ECO:0000313" key="2">
    <source>
        <dbReference type="EMBL" id="KAH8706028.1"/>
    </source>
</evidence>
<evidence type="ECO:0000313" key="3">
    <source>
        <dbReference type="Proteomes" id="UP001201262"/>
    </source>
</evidence>
<feature type="transmembrane region" description="Helical" evidence="1">
    <location>
        <begin position="23"/>
        <end position="44"/>
    </location>
</feature>
<evidence type="ECO:0000256" key="1">
    <source>
        <dbReference type="SAM" id="Phobius"/>
    </source>
</evidence>
<dbReference type="AlphaFoldDB" id="A0AAD4L523"/>
<keyword evidence="3" id="KW-1185">Reference proteome</keyword>
<accession>A0AAD4L523</accession>
<dbReference type="EMBL" id="JAJTJA010000001">
    <property type="protein sequence ID" value="KAH8706028.1"/>
    <property type="molecule type" value="Genomic_DNA"/>
</dbReference>
<dbReference type="GeneID" id="70240251"/>
<feature type="transmembrane region" description="Helical" evidence="1">
    <location>
        <begin position="118"/>
        <end position="144"/>
    </location>
</feature>
<name>A0AAD4L523_9EURO</name>